<dbReference type="PANTHER" id="PTHR37804">
    <property type="entry name" value="CDAA REGULATORY PROTEIN CDAR"/>
    <property type="match status" value="1"/>
</dbReference>
<dbReference type="InterPro" id="IPR012505">
    <property type="entry name" value="YbbR"/>
</dbReference>
<evidence type="ECO:0000313" key="2">
    <source>
        <dbReference type="Proteomes" id="UP000184082"/>
    </source>
</evidence>
<dbReference type="AlphaFoldDB" id="A0A1M6PJM7"/>
<accession>A0A1M6PJM7</accession>
<reference evidence="1 2" key="1">
    <citation type="submission" date="2016-11" db="EMBL/GenBank/DDBJ databases">
        <authorList>
            <person name="Jaros S."/>
            <person name="Januszkiewicz K."/>
            <person name="Wedrychowicz H."/>
        </authorList>
    </citation>
    <scope>NUCLEOTIDE SEQUENCE [LARGE SCALE GENOMIC DNA]</scope>
    <source>
        <strain evidence="1 2">DSM 14501</strain>
    </source>
</reference>
<dbReference type="InterPro" id="IPR053154">
    <property type="entry name" value="c-di-AMP_regulator"/>
</dbReference>
<dbReference type="PANTHER" id="PTHR37804:SF1">
    <property type="entry name" value="CDAA REGULATORY PROTEIN CDAR"/>
    <property type="match status" value="1"/>
</dbReference>
<dbReference type="Pfam" id="PF07949">
    <property type="entry name" value="YbbR"/>
    <property type="match status" value="3"/>
</dbReference>
<protein>
    <submittedName>
        <fullName evidence="1">YbbR domain-containing protein</fullName>
    </submittedName>
</protein>
<name>A0A1M6PJM7_9FIRM</name>
<organism evidence="1 2">
    <name type="scientific">Caminicella sporogenes DSM 14501</name>
    <dbReference type="NCBI Taxonomy" id="1121266"/>
    <lineage>
        <taxon>Bacteria</taxon>
        <taxon>Bacillati</taxon>
        <taxon>Bacillota</taxon>
        <taxon>Clostridia</taxon>
        <taxon>Peptostreptococcales</taxon>
        <taxon>Caminicellaceae</taxon>
        <taxon>Caminicella</taxon>
    </lineage>
</organism>
<gene>
    <name evidence="1" type="ORF">SAMN02745883_01232</name>
</gene>
<dbReference type="STRING" id="1121266.SAMN02745883_01232"/>
<keyword evidence="2" id="KW-1185">Reference proteome</keyword>
<evidence type="ECO:0000313" key="1">
    <source>
        <dbReference type="EMBL" id="SHK08120.1"/>
    </source>
</evidence>
<dbReference type="Gene3D" id="2.170.120.30">
    <property type="match status" value="2"/>
</dbReference>
<sequence length="426" mass="47391">MISFLRGLLEKSKITRNTTPKVVAILFALVLWIYVMGEVNPEDIKILNNVKVQLLNVEELKNSGMVIVDQKDFTVDIKISGRRSDIYNISIEDIKVTADLRGYRQGVNSIPLEISSPANVTIEEIKPKQIKVKLDKIVKRQKIVKILKKGKPITGFEVGDVTVTPREVFVEGPETKVNAVARVIGEVNIDGVSEDIKTKVPVKAVDSEGNEVAGVEVSTKYVNVSAPIFKVRSVVIKPQIIGKVKEGYKITKIDVKPLVVELKGREDDVKAYTQVFTEPINVGGLSSTLTTTANLILSKNITASNLQEMPKVTIVVEKIESKEFVFNTNEISINNLKDGLTTNIGELKENIKVKINDARSILENIKRNDLELVINAEGLEEGVHVIPIKLNTKEKFVGVEIIPNEIEIEIYNKDTKKLEEMVNTTM</sequence>
<dbReference type="EMBL" id="FRAJ01000008">
    <property type="protein sequence ID" value="SHK08120.1"/>
    <property type="molecule type" value="Genomic_DNA"/>
</dbReference>
<dbReference type="Proteomes" id="UP000184082">
    <property type="component" value="Unassembled WGS sequence"/>
</dbReference>
<dbReference type="RefSeq" id="WP_072966634.1">
    <property type="nucleotide sequence ID" value="NZ_FRAJ01000008.1"/>
</dbReference>
<proteinExistence type="predicted"/>
<dbReference type="Gene3D" id="2.170.120.40">
    <property type="entry name" value="YbbR-like domain"/>
    <property type="match status" value="2"/>
</dbReference>